<dbReference type="AlphaFoldDB" id="A0A2H4VQN2"/>
<reference evidence="2 4" key="2">
    <citation type="submission" date="2020-04" db="EMBL/GenBank/DDBJ databases">
        <title>Draft genome of Methanobacterium subterraneum isolated from animal feces.</title>
        <authorList>
            <person name="Ouboter H.T."/>
            <person name="Berger S."/>
            <person name="Gungor E."/>
            <person name="Jetten M.S.M."/>
            <person name="Welte C.U."/>
        </authorList>
    </citation>
    <scope>NUCLEOTIDE SEQUENCE [LARGE SCALE GENOMIC DNA]</scope>
    <source>
        <strain evidence="2">HO_2020</strain>
    </source>
</reference>
<dbReference type="RefSeq" id="WP_100909291.1">
    <property type="nucleotide sequence ID" value="NZ_CP017768.1"/>
</dbReference>
<protein>
    <recommendedName>
        <fullName evidence="5">DUF2226 domain-containing protein</fullName>
    </recommendedName>
</protein>
<dbReference type="Proteomes" id="UP000232631">
    <property type="component" value="Chromosome"/>
</dbReference>
<evidence type="ECO:0000313" key="4">
    <source>
        <dbReference type="Proteomes" id="UP000591058"/>
    </source>
</evidence>
<proteinExistence type="predicted"/>
<organism evidence="1 3">
    <name type="scientific">Methanobacterium subterraneum</name>
    <dbReference type="NCBI Taxonomy" id="59277"/>
    <lineage>
        <taxon>Archaea</taxon>
        <taxon>Methanobacteriati</taxon>
        <taxon>Methanobacteriota</taxon>
        <taxon>Methanomada group</taxon>
        <taxon>Methanobacteria</taxon>
        <taxon>Methanobacteriales</taxon>
        <taxon>Methanobacteriaceae</taxon>
        <taxon>Methanobacterium</taxon>
    </lineage>
</organism>
<reference evidence="1 3" key="1">
    <citation type="submission" date="2016-10" db="EMBL/GenBank/DDBJ databases">
        <title>Comparative genomics between deep and shallow subseafloor isolates.</title>
        <authorList>
            <person name="Ishii S."/>
            <person name="Miller J.R."/>
            <person name="Sutton G."/>
            <person name="Suzuki S."/>
            <person name="Methe B."/>
            <person name="Inagaki F."/>
            <person name="Imachi H."/>
        </authorList>
    </citation>
    <scope>NUCLEOTIDE SEQUENCE [LARGE SCALE GENOMIC DNA]</scope>
    <source>
        <strain evidence="1 3">A8p</strain>
    </source>
</reference>
<evidence type="ECO:0000313" key="1">
    <source>
        <dbReference type="EMBL" id="AUB60397.1"/>
    </source>
</evidence>
<evidence type="ECO:0000313" key="2">
    <source>
        <dbReference type="EMBL" id="NMO10165.1"/>
    </source>
</evidence>
<keyword evidence="3" id="KW-1185">Reference proteome</keyword>
<dbReference type="GeneID" id="35126165"/>
<accession>A0A2H4VQN2</accession>
<evidence type="ECO:0008006" key="5">
    <source>
        <dbReference type="Google" id="ProtNLM"/>
    </source>
</evidence>
<dbReference type="KEGG" id="msub:BK009_06700"/>
<sequence>MWLPSEDPEHTIRGNLKRSHIPERGYMKILEGANESLLLIKDEKIIAAWNLNAKSLEETHENKAMNLINISPESRIEVYQLDDNMFSTIFDLNEECKLPLPTGIDFLLEKKAKDVNRDDVLSKYKIRDPSEDDIDNLLNGYKPKIGGR</sequence>
<evidence type="ECO:0000313" key="3">
    <source>
        <dbReference type="Proteomes" id="UP000232631"/>
    </source>
</evidence>
<dbReference type="EMBL" id="JABBYL010000035">
    <property type="protein sequence ID" value="NMO10165.1"/>
    <property type="molecule type" value="Genomic_DNA"/>
</dbReference>
<dbReference type="Proteomes" id="UP000591058">
    <property type="component" value="Unassembled WGS sequence"/>
</dbReference>
<gene>
    <name evidence="1" type="ORF">BK009_06700</name>
    <name evidence="2" type="ORF">HG719_10110</name>
</gene>
<dbReference type="EMBL" id="CP017768">
    <property type="protein sequence ID" value="AUB60397.1"/>
    <property type="molecule type" value="Genomic_DNA"/>
</dbReference>
<name>A0A2H4VQN2_9EURY</name>